<feature type="transmembrane region" description="Helical" evidence="8">
    <location>
        <begin position="42"/>
        <end position="64"/>
    </location>
</feature>
<feature type="domain" description="Ammonium transporter AmtB-like" evidence="10">
    <location>
        <begin position="43"/>
        <end position="512"/>
    </location>
</feature>
<gene>
    <name evidence="11" type="ORF">RZS28_07405</name>
</gene>
<evidence type="ECO:0000256" key="2">
    <source>
        <dbReference type="ARBA" id="ARBA00005887"/>
    </source>
</evidence>
<evidence type="ECO:0000256" key="9">
    <source>
        <dbReference type="SAM" id="SignalP"/>
    </source>
</evidence>
<evidence type="ECO:0000256" key="3">
    <source>
        <dbReference type="ARBA" id="ARBA00022448"/>
    </source>
</evidence>
<keyword evidence="7 8" id="KW-0924">Ammonia transport</keyword>
<evidence type="ECO:0000256" key="4">
    <source>
        <dbReference type="ARBA" id="ARBA00022692"/>
    </source>
</evidence>
<dbReference type="Pfam" id="PF00909">
    <property type="entry name" value="Ammonium_transp"/>
    <property type="match status" value="1"/>
</dbReference>
<evidence type="ECO:0000313" key="11">
    <source>
        <dbReference type="EMBL" id="WOJ91098.1"/>
    </source>
</evidence>
<dbReference type="InterPro" id="IPR001905">
    <property type="entry name" value="Ammonium_transpt"/>
</dbReference>
<feature type="transmembrane region" description="Helical" evidence="8">
    <location>
        <begin position="292"/>
        <end position="312"/>
    </location>
</feature>
<evidence type="ECO:0000259" key="10">
    <source>
        <dbReference type="Pfam" id="PF00909"/>
    </source>
</evidence>
<protein>
    <recommendedName>
        <fullName evidence="8">Ammonium transporter</fullName>
    </recommendedName>
</protein>
<keyword evidence="5 8" id="KW-1133">Transmembrane helix</keyword>
<feature type="transmembrane region" description="Helical" evidence="8">
    <location>
        <begin position="159"/>
        <end position="181"/>
    </location>
</feature>
<feature type="transmembrane region" description="Helical" evidence="8">
    <location>
        <begin position="76"/>
        <end position="96"/>
    </location>
</feature>
<sequence>MKIALPPPIALRAIGLGLLLACGAAGLAHAEAAAPTPNKGDTAWMLVSTALVLMMSIPGLALFYGGLVRTKNMLSVLSQVFMIVALVSIIWVLYGYSLAFTQGNLDPVPYTDGDNAPLAFLAGIQWNNFIGGLDRVFLKGLTPDSTSATFSNGVVIPEYVYMAFQMTFACITPALIVGAFAERIKFSAVFVFILLWVTFIYFPIAHSVWYWAGPDALAEAAKAVANAVGDAAKAEAQTKLEAVQANAGYFNKLGALDFAGGTVVHINAGIAGLVGALIIGRRVGYPRDIEPPHSLTLSMVGASLLWVGWFGFNAGSNLEANGTTALAFVNTFVATSGATLGWLFAEWITKGKPSLLGMISGAVAGLVAVTPASGYAGPMGSIVLGLVASVACYFFVAYVKKWVGYDDALDVFGVHCIGGIVGAIGTGILVAPYLGGVGLTDYTIKPGEAAPGDYDMQTQVLIQLKVVAFTLLWSGIGSAILYKFVDIFIGLRVKKDAEQEGLDIAEHGERAYNS</sequence>
<dbReference type="SUPFAM" id="SSF111352">
    <property type="entry name" value="Ammonium transporter"/>
    <property type="match status" value="1"/>
</dbReference>
<comment type="subcellular location">
    <subcellularLocation>
        <location evidence="8">Cell membrane</location>
        <topology evidence="8">Multi-pass membrane protein</topology>
    </subcellularLocation>
    <subcellularLocation>
        <location evidence="1">Membrane</location>
        <topology evidence="1">Multi-pass membrane protein</topology>
    </subcellularLocation>
</comment>
<evidence type="ECO:0000256" key="6">
    <source>
        <dbReference type="ARBA" id="ARBA00023136"/>
    </source>
</evidence>
<keyword evidence="12" id="KW-1185">Reference proteome</keyword>
<organism evidence="11 12">
    <name type="scientific">Methylocapsa polymorpha</name>
    <dbReference type="NCBI Taxonomy" id="3080828"/>
    <lineage>
        <taxon>Bacteria</taxon>
        <taxon>Pseudomonadati</taxon>
        <taxon>Pseudomonadota</taxon>
        <taxon>Alphaproteobacteria</taxon>
        <taxon>Hyphomicrobiales</taxon>
        <taxon>Beijerinckiaceae</taxon>
        <taxon>Methylocapsa</taxon>
    </lineage>
</organism>
<evidence type="ECO:0000256" key="7">
    <source>
        <dbReference type="ARBA" id="ARBA00023177"/>
    </source>
</evidence>
<feature type="chain" id="PRO_5047471065" description="Ammonium transporter" evidence="9">
    <location>
        <begin position="31"/>
        <end position="514"/>
    </location>
</feature>
<dbReference type="Proteomes" id="UP001626536">
    <property type="component" value="Chromosome"/>
</dbReference>
<name>A0ABZ0HWL2_9HYPH</name>
<feature type="transmembrane region" description="Helical" evidence="8">
    <location>
        <begin position="258"/>
        <end position="280"/>
    </location>
</feature>
<feature type="transmembrane region" description="Helical" evidence="8">
    <location>
        <begin position="355"/>
        <end position="376"/>
    </location>
</feature>
<feature type="transmembrane region" description="Helical" evidence="8">
    <location>
        <begin position="382"/>
        <end position="399"/>
    </location>
</feature>
<evidence type="ECO:0000256" key="5">
    <source>
        <dbReference type="ARBA" id="ARBA00022989"/>
    </source>
</evidence>
<dbReference type="PROSITE" id="PS01219">
    <property type="entry name" value="AMMONIUM_TRANSP"/>
    <property type="match status" value="1"/>
</dbReference>
<feature type="transmembrane region" description="Helical" evidence="8">
    <location>
        <begin position="466"/>
        <end position="485"/>
    </location>
</feature>
<dbReference type="Gene3D" id="1.10.3430.10">
    <property type="entry name" value="Ammonium transporter AmtB like domains"/>
    <property type="match status" value="1"/>
</dbReference>
<dbReference type="InterPro" id="IPR029020">
    <property type="entry name" value="Ammonium/urea_transptr"/>
</dbReference>
<accession>A0ABZ0HWL2</accession>
<dbReference type="PANTHER" id="PTHR43029">
    <property type="entry name" value="AMMONIUM TRANSPORTER MEP2"/>
    <property type="match status" value="1"/>
</dbReference>
<dbReference type="NCBIfam" id="TIGR00836">
    <property type="entry name" value="amt"/>
    <property type="match status" value="1"/>
</dbReference>
<feature type="transmembrane region" description="Helical" evidence="8">
    <location>
        <begin position="324"/>
        <end position="343"/>
    </location>
</feature>
<feature type="transmembrane region" description="Helical" evidence="8">
    <location>
        <begin position="411"/>
        <end position="434"/>
    </location>
</feature>
<keyword evidence="6 8" id="KW-0472">Membrane</keyword>
<feature type="signal peptide" evidence="9">
    <location>
        <begin position="1"/>
        <end position="30"/>
    </location>
</feature>
<dbReference type="InterPro" id="IPR018047">
    <property type="entry name" value="Ammonium_transpt_CS"/>
</dbReference>
<comment type="similarity">
    <text evidence="2 8">Belongs to the ammonia transporter channel (TC 1.A.11.2) family.</text>
</comment>
<keyword evidence="9" id="KW-0732">Signal</keyword>
<proteinExistence type="inferred from homology"/>
<dbReference type="EMBL" id="CP136862">
    <property type="protein sequence ID" value="WOJ91098.1"/>
    <property type="molecule type" value="Genomic_DNA"/>
</dbReference>
<evidence type="ECO:0000256" key="1">
    <source>
        <dbReference type="ARBA" id="ARBA00004141"/>
    </source>
</evidence>
<keyword evidence="3 8" id="KW-0813">Transport</keyword>
<feature type="transmembrane region" description="Helical" evidence="8">
    <location>
        <begin position="188"/>
        <end position="212"/>
    </location>
</feature>
<evidence type="ECO:0000256" key="8">
    <source>
        <dbReference type="RuleBase" id="RU362002"/>
    </source>
</evidence>
<reference evidence="11 12" key="1">
    <citation type="submission" date="2023-10" db="EMBL/GenBank/DDBJ databases">
        <title>Novel methanotroph of the genus Methylocapsa from a subarctic wetland.</title>
        <authorList>
            <person name="Belova S.E."/>
            <person name="Oshkin I.Y."/>
            <person name="Miroshnikov K."/>
            <person name="Dedysh S.N."/>
        </authorList>
    </citation>
    <scope>NUCLEOTIDE SEQUENCE [LARGE SCALE GENOMIC DNA]</scope>
    <source>
        <strain evidence="11 12">RX1</strain>
    </source>
</reference>
<evidence type="ECO:0000313" key="12">
    <source>
        <dbReference type="Proteomes" id="UP001626536"/>
    </source>
</evidence>
<dbReference type="PANTHER" id="PTHR43029:SF10">
    <property type="entry name" value="AMMONIUM TRANSPORTER MEP2"/>
    <property type="match status" value="1"/>
</dbReference>
<dbReference type="InterPro" id="IPR024041">
    <property type="entry name" value="NH4_transpt_AmtB-like_dom"/>
</dbReference>
<keyword evidence="4 8" id="KW-0812">Transmembrane</keyword>
<dbReference type="RefSeq" id="WP_407340686.1">
    <property type="nucleotide sequence ID" value="NZ_CP136862.1"/>
</dbReference>